<accession>A0A520N4S0</accession>
<comment type="caution">
    <text evidence="1">The sequence shown here is derived from an EMBL/GenBank/DDBJ whole genome shotgun (WGS) entry which is preliminary data.</text>
</comment>
<protein>
    <submittedName>
        <fullName evidence="1">Uncharacterized protein</fullName>
    </submittedName>
</protein>
<gene>
    <name evidence="1" type="ORF">EVA93_00890</name>
</gene>
<reference evidence="1 2" key="1">
    <citation type="submission" date="2019-02" db="EMBL/GenBank/DDBJ databases">
        <title>Prokaryotic population dynamics and viral predation in marine succession experiment using metagenomics: the confinement effect.</title>
        <authorList>
            <person name="Haro-Moreno J.M."/>
            <person name="Rodriguez-Valera F."/>
            <person name="Lopez-Perez M."/>
        </authorList>
    </citation>
    <scope>NUCLEOTIDE SEQUENCE [LARGE SCALE GENOMIC DNA]</scope>
    <source>
        <strain evidence="1">MED-G160</strain>
    </source>
</reference>
<name>A0A520N4S0_9GAMM</name>
<dbReference type="AlphaFoldDB" id="A0A520N4S0"/>
<evidence type="ECO:0000313" key="2">
    <source>
        <dbReference type="Proteomes" id="UP000318710"/>
    </source>
</evidence>
<evidence type="ECO:0000313" key="1">
    <source>
        <dbReference type="EMBL" id="RZO28369.1"/>
    </source>
</evidence>
<proteinExistence type="predicted"/>
<dbReference type="EMBL" id="SHBF01000003">
    <property type="protein sequence ID" value="RZO28369.1"/>
    <property type="molecule type" value="Genomic_DNA"/>
</dbReference>
<dbReference type="Proteomes" id="UP000318710">
    <property type="component" value="Unassembled WGS sequence"/>
</dbReference>
<sequence length="129" mass="15296">MLLTLIFSFSAIFNAKETLPSIEQGQTWYLESISNKLNPSTSKVLYYFSSDAYNTYQARIFSDWDRFSIIDSRNLVRLNKGDRIEILNSKHFEKIYEVKLLDGFEKNRKYYVIKDDLIRHYKLSKGEDS</sequence>
<organism evidence="1 2">
    <name type="scientific">SAR86 cluster bacterium</name>
    <dbReference type="NCBI Taxonomy" id="2030880"/>
    <lineage>
        <taxon>Bacteria</taxon>
        <taxon>Pseudomonadati</taxon>
        <taxon>Pseudomonadota</taxon>
        <taxon>Gammaproteobacteria</taxon>
        <taxon>SAR86 cluster</taxon>
    </lineage>
</organism>